<feature type="region of interest" description="Disordered" evidence="6">
    <location>
        <begin position="2457"/>
        <end position="2563"/>
    </location>
</feature>
<feature type="compositionally biased region" description="Low complexity" evidence="6">
    <location>
        <begin position="2124"/>
        <end position="2192"/>
    </location>
</feature>
<feature type="compositionally biased region" description="Low complexity" evidence="6">
    <location>
        <begin position="303"/>
        <end position="351"/>
    </location>
</feature>
<feature type="domain" description="Chitin-binding type-2" evidence="8">
    <location>
        <begin position="3644"/>
        <end position="3705"/>
    </location>
</feature>
<feature type="domain" description="Chitin-binding type-2" evidence="8">
    <location>
        <begin position="2928"/>
        <end position="2989"/>
    </location>
</feature>
<dbReference type="Gene3D" id="3.30.70.270">
    <property type="match status" value="1"/>
</dbReference>
<feature type="compositionally biased region" description="Low complexity" evidence="6">
    <location>
        <begin position="667"/>
        <end position="685"/>
    </location>
</feature>
<evidence type="ECO:0000256" key="3">
    <source>
        <dbReference type="ARBA" id="ARBA00022737"/>
    </source>
</evidence>
<dbReference type="InterPro" id="IPR043502">
    <property type="entry name" value="DNA/RNA_pol_sf"/>
</dbReference>
<feature type="compositionally biased region" description="Low complexity" evidence="6">
    <location>
        <begin position="2994"/>
        <end position="3005"/>
    </location>
</feature>
<feature type="domain" description="Chitin-binding type-2" evidence="8">
    <location>
        <begin position="1138"/>
        <end position="1199"/>
    </location>
</feature>
<keyword evidence="5" id="KW-0325">Glycoprotein</keyword>
<feature type="compositionally biased region" description="Low complexity" evidence="6">
    <location>
        <begin position="1385"/>
        <end position="1401"/>
    </location>
</feature>
<feature type="domain" description="Chitin-binding type-2" evidence="8">
    <location>
        <begin position="424"/>
        <end position="485"/>
    </location>
</feature>
<evidence type="ECO:0000256" key="5">
    <source>
        <dbReference type="ARBA" id="ARBA00023180"/>
    </source>
</evidence>
<dbReference type="GO" id="GO:0005576">
    <property type="term" value="C:extracellular region"/>
    <property type="evidence" value="ECO:0007669"/>
    <property type="project" value="InterPro"/>
</dbReference>
<feature type="domain" description="Chitin-binding type-2" evidence="8">
    <location>
        <begin position="2391"/>
        <end position="2452"/>
    </location>
</feature>
<feature type="compositionally biased region" description="Low complexity" evidence="6">
    <location>
        <begin position="2482"/>
        <end position="2550"/>
    </location>
</feature>
<feature type="region of interest" description="Disordered" evidence="6">
    <location>
        <begin position="1025"/>
        <end position="1127"/>
    </location>
</feature>
<dbReference type="SMART" id="SM00494">
    <property type="entry name" value="ChtBD2"/>
    <property type="match status" value="24"/>
</dbReference>
<evidence type="ECO:0000256" key="6">
    <source>
        <dbReference type="SAM" id="MobiDB-lite"/>
    </source>
</evidence>
<feature type="compositionally biased region" description="Low complexity" evidence="6">
    <location>
        <begin position="1229"/>
        <end position="1297"/>
    </location>
</feature>
<reference evidence="9" key="1">
    <citation type="submission" date="2022-01" db="EMBL/GenBank/DDBJ databases">
        <authorList>
            <person name="King R."/>
        </authorList>
    </citation>
    <scope>NUCLEOTIDE SEQUENCE</scope>
</reference>
<organism evidence="9 10">
    <name type="scientific">Diabrotica balteata</name>
    <name type="common">Banded cucumber beetle</name>
    <dbReference type="NCBI Taxonomy" id="107213"/>
    <lineage>
        <taxon>Eukaryota</taxon>
        <taxon>Metazoa</taxon>
        <taxon>Ecdysozoa</taxon>
        <taxon>Arthropoda</taxon>
        <taxon>Hexapoda</taxon>
        <taxon>Insecta</taxon>
        <taxon>Pterygota</taxon>
        <taxon>Neoptera</taxon>
        <taxon>Endopterygota</taxon>
        <taxon>Coleoptera</taxon>
        <taxon>Polyphaga</taxon>
        <taxon>Cucujiformia</taxon>
        <taxon>Chrysomeloidea</taxon>
        <taxon>Chrysomelidae</taxon>
        <taxon>Galerucinae</taxon>
        <taxon>Diabroticina</taxon>
        <taxon>Diabroticites</taxon>
        <taxon>Diabrotica</taxon>
    </lineage>
</organism>
<feature type="compositionally biased region" description="Low complexity" evidence="6">
    <location>
        <begin position="1766"/>
        <end position="1834"/>
    </location>
</feature>
<dbReference type="InterPro" id="IPR036508">
    <property type="entry name" value="Chitin-bd_dom_sf"/>
</dbReference>
<feature type="compositionally biased region" description="Polar residues" evidence="6">
    <location>
        <begin position="114"/>
        <end position="153"/>
    </location>
</feature>
<keyword evidence="3" id="KW-0677">Repeat</keyword>
<feature type="domain" description="Chitin-binding type-2" evidence="8">
    <location>
        <begin position="780"/>
        <end position="841"/>
    </location>
</feature>
<dbReference type="SUPFAM" id="SSF56672">
    <property type="entry name" value="DNA/RNA polymerases"/>
    <property type="match status" value="1"/>
</dbReference>
<feature type="compositionally biased region" description="Low complexity" evidence="6">
    <location>
        <begin position="2840"/>
        <end position="2908"/>
    </location>
</feature>
<feature type="chain" id="PRO_5040470778" description="Chitin-binding type-2 domain-containing protein" evidence="7">
    <location>
        <begin position="20"/>
        <end position="4183"/>
    </location>
</feature>
<feature type="compositionally biased region" description="Low complexity" evidence="6">
    <location>
        <begin position="1945"/>
        <end position="2013"/>
    </location>
</feature>
<feature type="compositionally biased region" description="Low complexity" evidence="6">
    <location>
        <begin position="2278"/>
        <end position="2296"/>
    </location>
</feature>
<dbReference type="PANTHER" id="PTHR23301:SF0">
    <property type="entry name" value="CHITIN-BINDING TYPE-2 DOMAIN-CONTAINING PROTEIN-RELATED"/>
    <property type="match status" value="1"/>
</dbReference>
<feature type="domain" description="Chitin-binding type-2" evidence="8">
    <location>
        <begin position="2570"/>
        <end position="2631"/>
    </location>
</feature>
<feature type="compositionally biased region" description="Low complexity" evidence="6">
    <location>
        <begin position="2303"/>
        <end position="2371"/>
    </location>
</feature>
<dbReference type="Gene3D" id="2.170.140.10">
    <property type="entry name" value="Chitin binding domain"/>
    <property type="match status" value="22"/>
</dbReference>
<feature type="domain" description="Chitin-binding type-2" evidence="8">
    <location>
        <begin position="3107"/>
        <end position="3168"/>
    </location>
</feature>
<evidence type="ECO:0000256" key="2">
    <source>
        <dbReference type="ARBA" id="ARBA00022729"/>
    </source>
</evidence>
<feature type="compositionally biased region" description="Low complexity" evidence="6">
    <location>
        <begin position="271"/>
        <end position="283"/>
    </location>
</feature>
<feature type="domain" description="Chitin-binding type-2" evidence="8">
    <location>
        <begin position="2749"/>
        <end position="2810"/>
    </location>
</feature>
<feature type="compositionally biased region" description="Low complexity" evidence="6">
    <location>
        <begin position="3173"/>
        <end position="3184"/>
    </location>
</feature>
<feature type="region of interest" description="Disordered" evidence="6">
    <location>
        <begin position="1204"/>
        <end position="1310"/>
    </location>
</feature>
<protein>
    <recommendedName>
        <fullName evidence="8">Chitin-binding type-2 domain-containing protein</fullName>
    </recommendedName>
</protein>
<feature type="region of interest" description="Disordered" evidence="6">
    <location>
        <begin position="2099"/>
        <end position="2203"/>
    </location>
</feature>
<feature type="domain" description="Chitin-binding type-2" evidence="8">
    <location>
        <begin position="2033"/>
        <end position="2094"/>
    </location>
</feature>
<feature type="domain" description="Chitin-binding type-2" evidence="8">
    <location>
        <begin position="4033"/>
        <end position="4092"/>
    </location>
</feature>
<dbReference type="OrthoDB" id="8179045at2759"/>
<feature type="compositionally biased region" description="Low complexity" evidence="6">
    <location>
        <begin position="1408"/>
        <end position="1476"/>
    </location>
</feature>
<feature type="domain" description="Chitin-binding type-2" evidence="8">
    <location>
        <begin position="601"/>
        <end position="662"/>
    </location>
</feature>
<feature type="compositionally biased region" description="Low complexity" evidence="6">
    <location>
        <begin position="2457"/>
        <end position="2468"/>
    </location>
</feature>
<feature type="domain" description="Chitin-binding type-2" evidence="8">
    <location>
        <begin position="2212"/>
        <end position="2273"/>
    </location>
</feature>
<feature type="region of interest" description="Disordered" evidence="6">
    <location>
        <begin position="501"/>
        <end position="594"/>
    </location>
</feature>
<feature type="domain" description="Chitin-binding type-2" evidence="8">
    <location>
        <begin position="3465"/>
        <end position="3526"/>
    </location>
</feature>
<evidence type="ECO:0000313" key="9">
    <source>
        <dbReference type="EMBL" id="CAH1235722.1"/>
    </source>
</evidence>
<feature type="region of interest" description="Disordered" evidence="6">
    <location>
        <begin position="2278"/>
        <end position="2377"/>
    </location>
</feature>
<dbReference type="GO" id="GO:0071897">
    <property type="term" value="P:DNA biosynthetic process"/>
    <property type="evidence" value="ECO:0007669"/>
    <property type="project" value="UniProtKB-ARBA"/>
</dbReference>
<feature type="compositionally biased region" description="Low complexity" evidence="6">
    <location>
        <begin position="1741"/>
        <end position="1759"/>
    </location>
</feature>
<feature type="region of interest" description="Disordered" evidence="6">
    <location>
        <begin position="2815"/>
        <end position="2918"/>
    </location>
</feature>
<feature type="region of interest" description="Disordered" evidence="6">
    <location>
        <begin position="3350"/>
        <end position="3458"/>
    </location>
</feature>
<feature type="region of interest" description="Disordered" evidence="6">
    <location>
        <begin position="667"/>
        <end position="773"/>
    </location>
</feature>
<feature type="compositionally biased region" description="Low complexity" evidence="6">
    <location>
        <begin position="1025"/>
        <end position="1043"/>
    </location>
</feature>
<dbReference type="InterPro" id="IPR043128">
    <property type="entry name" value="Rev_trsase/Diguanyl_cyclase"/>
</dbReference>
<feature type="compositionally biased region" description="Low complexity" evidence="6">
    <location>
        <begin position="1050"/>
        <end position="1118"/>
    </location>
</feature>
<dbReference type="InterPro" id="IPR002557">
    <property type="entry name" value="Chitin-bd_dom"/>
</dbReference>
<feature type="compositionally biased region" description="Low complexity" evidence="6">
    <location>
        <begin position="1590"/>
        <end position="1655"/>
    </location>
</feature>
<evidence type="ECO:0000256" key="7">
    <source>
        <dbReference type="SAM" id="SignalP"/>
    </source>
</evidence>
<feature type="compositionally biased region" description="Low complexity" evidence="6">
    <location>
        <begin position="3019"/>
        <end position="3087"/>
    </location>
</feature>
<feature type="region of interest" description="Disordered" evidence="6">
    <location>
        <begin position="1385"/>
        <end position="1487"/>
    </location>
</feature>
<keyword evidence="1" id="KW-0147">Chitin-binding</keyword>
<sequence length="4183" mass="458265">MLLPIFLLLLVVWPLTVSSENCEKIDWLQPFNNESSICHSNGWFIDKSDKDCRQYFVCIKNGETFIVIYLKCPTGLHFDSTINDCSTEYICPYQTIPTTSNPSTEQIKTTSEWYIKDSSSQAPRTTTYQSDLTNSDSESLTTKNTPTTLDGNISSSTEPELTSLTTDSFTSGSDKTISTITELTTTEKQQTTPIDECSYNENPDYFTCTVKGRFRNANDRTCTTYYLCNVLSSGRVIQTKYTCPTNSNFNPAKQLCDVDYKCPCPLAPDTTITSTSPTVTTDDNITTEVSTEKEITSSTTVISDRNTNQDNNDSSTSNTETTENITNTSDNETSSSTEPESYSTDDSSTSNAETTEKVTNTSDDETSSSTEFESASTESEINSSTTDSSTSGSDIITSTTPEITTTEKQETPIDECSYNEDPDYFTCTVKGRFRNANDRTCTTYYLCNVLSSGRVIQTKYTCPTNSNFNPARQLCDVDYKCPCPSVPDTTITLTSPTVTTDITTEVSTEEEITSTKTVTTDRNTNQDNNDSSTSNTETTENITNTSDNNTSSSTESELTSSTTDSSTSGSDIITSTTPEITTTEKQETPIDECSYNEDPDYFTCTVKGRFRNANDRTCTTYYLCNVLSSGRVIQTKYTCPTNSNFNPAKQLCDVDYKCPCPSVPDTTITSTSPTVTTDDNITTEVSTEEEITSTTTVTNDRNTNQDNNDSSTSNTETTENITNTSDNNTSSSTESEITSSTTDSSTSGSDIITSTTPEITTTEKQETPIDECSYNEDPDYFTCTVKGRFRNANDRTCTTYYLCNVLSSGRVIQTKYTCPTNSNFNPAKQLCDVDYKCPCPSVPDTTITSISPTVTTDDNITTEISKEEEITSTTTVTTDRNTNPDNNDSSTSNTETTKNITNTSDNNTSSSTESELTSSTTDSSTSGSDIITSTTPEITTTEKQETPIDECSYNEDPDYFTCTVKGRFRNANDRTCTTYYLCNVLSSGRVIQTKYTCPTNSNFNPAKQLCDVDYKCPCPSVPDTTITSTSPTVTTDENITTEVSTEDEITSSTTVTTDRNTNQDNNDSSTSNTETTKNITNTSDNNTSSSTESELTSSTTDSSTSGSDIITSTTPEITTTEKQETPIDECSYNEDPDYFTCTVKGRFRNANDRTCTTYYLCNVLSSGRVIQTKYTCPTNSNFNPAKQLCDVDYKCPCPSVPDTTITSTSPTVTTDDNITTEVSTEEEITSTTTVTNDRNTNQDNNDSSTSNTETTENITNTSDNNTSSSTESEITSSTTDSSTSGSDIITSTTPEITTTEKQETPIDECSYNEDPDYFTCTVKGRFRNANDRTCTTYYLCNVLSSGRVIQTKYTCPTNSNFNPAKQLCDVDYKCPCPSVPDTTITSISPTVTTDDNITTEISTEDEITSSTTVTTDRNTNQDNNDSSTSNTETTENITNTSDNNTSSSTESELTSSTTDSSTSGFDIITSTTPEITTTEKQETPIDECSYNEDPDYFTCTVKGRFRNANDRTCTTYYLCNVLSSGRVIQTKYTCPTNSNFNPAKQLCDVDYKCPCPSVPDTTITSISPTVTTDENITTEVSTENEITSSTTVTTDRNNNQDNNDSSTSNTETTENITNTSDNNTSSSIESELTSSTTDSSTSGSDIITSTTPDLTTTEKQETPLDECSYNEDPDYFTCTVKGRFRNANDRTCTTYYLCNVLSSGRVIQTKYTCPTNSNFNPAKQLCDVDYKCPCPSVPDTTITSTSPTVTTDENITTEVSTEDEITSSTTVTTDRNTNQDNNDSSTSNTETTENITNTSDNNTSSSTESELSSSTTDSSTSGSDIITSTTPDLTTTEKQETPIDKCSYNEDPDYFTCTVKGRFRNANDRTCTTYYLCNVLSSGRVIQTKYTCPTNSNFNPAKQLCDVDYKCPCPSVPDTTITSTSPTVTTDDNITTEVSTEEEITSSTTVTTDRNTNQDNNDSSTSNTETTENITNTSDNNTSSSTESELTSSTTDSSTSGSDIITSTTPEITTTEKQETPIDECTYNEDPDYFTCTVKGRFRNANDRTCTTYYLCNVLSSGRVIQTKYTCPTNSNFNPAKQLCDVDYKCPCPSVPDTTITSTSPTVTTDENITTKVSTEDEITSSTTVTTDRNTNQDNNDSSTSNTETTENITNTSDNNTSSSTESELTSSTTDSSTSGSDIITSTTPDLTTTEKQETPIDKCSYNEDPDYFTCTVKGRFRNANDRTCTTYYLCNVLSSGRVIQTKYTCPTNSNFNPAKQLCDVDYKCPCPSVPDTTITSTSPTVTTDDNITTEVSTEDEITSSTTVTTDRNTNQDNNDSSTSNTETTENITNTSDNNTSSSTESELTSSTTDSSTSGSDIITSTTPEITTTEKQETPIDECTYNEDPDYFTCTVKGRFRNANDRTCTTYYLCNVLSSGRVIQTKYTCPTNSNFNPAKQLCDVDYKCPCPSVPDTTITSTSPTVTTDENITTKVSTEDEITSSTTVTTDRNTNQDNNDSSTSNTETTENITNTSDNNTSSSTESELTSSTTDSSTSGSDIITSTTPDLTTTEKQETPIDECSYNEDPDYFTCTVKGRFRNANDRTCTTYYLCNVLSSGRVIQTKYTCPTNSNFNPAKQLCDVDYKCPCPSVPDTTITSTSPTVTTDENITTKVSTEDEITSSTTVTTDRNTNQDNNDSSTSNTETTENITNTSDNNTSSSTESELSSSTTDSSTSGSDIITSTTPDLTTTEKQETPIDECSYNEDPDYFTCTVKGRFRNANDRTCTTYYLCNVLSSGRVIQTKYTCPTNSNFNPAKQLCDVDYKCPCPSVPDTTITSTSPTVTTDDNITTEVSTEDEITSSTTVTTDRNTNQDNNDSSTSNTETTENITNTSDNNTSSSTESELTSSTTDSSTSGSDIITSTTPEITTTEKQETPIDECSYNEDPDYFTCTVKGRFRNANDRTCTTYYLCNVLSSGRVIQTKYTCPTNSNFNPAKQLCDVDYKCPCPSVPDTTITSTSPTVTTDENITTKVSTEDEITSSTTVTTDRNTNQDNNDSSTSNTETTENITNTSDNNTSSSTESELSSSTTDSSTSGSDIITSTTPDLTTTEKQETPIDECSYNEDPDYFTCTVKGRFRNANDRTCTTYYLCNVLSSGRVIQTKYTCPTNSNFNPAKQLCDVDYKCPCPSVPDTTITSTSPTVTTDENITTKVSTEDEITSSTTVTTDRNTNQDNNDSSTSNTETTENITNTSDNNTSSSTESELSSSTTDSSTSGSDIITSTTPDLTTTEKQETPIDECSYNEDPDYFTCTVKGRFRNANDRTCTTYYLCNVLSSGRVIQTKYTCPTNSNFNPAKQLCDVDYKCPCPSVPDTTITSTSPTVTTDENITTEVSTEDEITSSTTVTTDRNTNQDNNDSSTSNTETTENITNTSDNNTSSSTESELTSSTTDSSTSGSDVITSTTPDLTTTEKQETPIDECSYNEDPDYFTCTVKGRFRNANDRTCTTYYLCNVLSSGRVIQTKYTCPTNSNFNPVKQLCDVDYKCPCPSVSDTTITSTFPTVTTDDNITTEVSTEEEITSSTTVTIDRNTNQDNNDSSTSNTETTENITNTSDNNTSSSTESELTSSTTDSLTSGSDTSISTTPYLTTTEKQETPIDECSYNENPDYFTCTVKGRFRNANDKTCTTYYLCNVLSSGRVIQTKYTCPTNSNFNPAKQLCDVDYKCPCPSASETTITSTSPTVTTDDNITTEVSTEEEIISSTTVTTDRNNNSENSTSISTVTTISEGCHYEEDPNYFTCTSSGSFPNNNDRSCGTYFYCINVLDPILIIKSKYSCYQNTYFNPETQICEAEYLCPCNTSFPDSSSVIPGLSTTELSTLFPTGKVTTEETSLDSATTEAAQSDICIYEEDPDYFTCTTSGSFPNYNDRSCKTYFYCVNILDPILIIKSQYTCDKDTYFNPLTKTCEAEYVCPCIGRSSSTSDITQTTGPTTITTTQVTTSKEIGTDKTTASVTFSTSVSELTDSEYNSTISHQPMTSTESISSTTQGEKCFYNDDPNYFICSVKGRFRNENDRSCQTYYLCNVLSSGRIIQTKYSCPTNSFFNEEKQLCDVSYKCPFKDNLMVKITQKDSKIILCQRKVPLEKRGIISKCKCSTEWLSNWDTVEKPDKIFRICLNPRDLNQAFKKECGLIPIIEKICSNLKNKCYYSI</sequence>
<feature type="region of interest" description="Disordered" evidence="6">
    <location>
        <begin position="3545"/>
        <end position="3637"/>
    </location>
</feature>
<gene>
    <name evidence="9" type="ORF">DIABBA_LOCUS511</name>
</gene>
<feature type="domain" description="Chitin-binding type-2" evidence="8">
    <location>
        <begin position="3772"/>
        <end position="3834"/>
    </location>
</feature>
<feature type="compositionally biased region" description="Low complexity" evidence="6">
    <location>
        <begin position="850"/>
        <end position="863"/>
    </location>
</feature>
<evidence type="ECO:0000256" key="1">
    <source>
        <dbReference type="ARBA" id="ARBA00022669"/>
    </source>
</evidence>
<evidence type="ECO:0000313" key="10">
    <source>
        <dbReference type="Proteomes" id="UP001153709"/>
    </source>
</evidence>
<feature type="compositionally biased region" description="Low complexity" evidence="6">
    <location>
        <begin position="514"/>
        <end position="581"/>
    </location>
</feature>
<feature type="domain" description="Chitin-binding type-2" evidence="8">
    <location>
        <begin position="1854"/>
        <end position="1915"/>
    </location>
</feature>
<accession>A0A9P0E129</accession>
<feature type="compositionally biased region" description="Low complexity" evidence="6">
    <location>
        <begin position="1204"/>
        <end position="1222"/>
    </location>
</feature>
<feature type="domain" description="Chitin-binding type-2" evidence="8">
    <location>
        <begin position="3286"/>
        <end position="3347"/>
    </location>
</feature>
<feature type="domain" description="Chitin-binding type-2" evidence="8">
    <location>
        <begin position="959"/>
        <end position="1020"/>
    </location>
</feature>
<dbReference type="GO" id="GO:0008061">
    <property type="term" value="F:chitin binding"/>
    <property type="evidence" value="ECO:0007669"/>
    <property type="project" value="UniProtKB-KW"/>
</dbReference>
<feature type="compositionally biased region" description="Low complexity" evidence="6">
    <location>
        <begin position="154"/>
        <end position="166"/>
    </location>
</feature>
<keyword evidence="10" id="KW-1185">Reference proteome</keyword>
<dbReference type="SUPFAM" id="SSF57625">
    <property type="entry name" value="Invertebrate chitin-binding proteins"/>
    <property type="match status" value="3"/>
</dbReference>
<feature type="compositionally biased region" description="Low complexity" evidence="6">
    <location>
        <begin position="871"/>
        <end position="939"/>
    </location>
</feature>
<feature type="compositionally biased region" description="Low complexity" evidence="6">
    <location>
        <begin position="692"/>
        <end position="760"/>
    </location>
</feature>
<feature type="region of interest" description="Disordered" evidence="6">
    <location>
        <begin position="1566"/>
        <end position="1668"/>
    </location>
</feature>
<dbReference type="InterPro" id="IPR051940">
    <property type="entry name" value="Chitin_bind-dev_reg"/>
</dbReference>
<feature type="compositionally biased region" description="Low complexity" evidence="6">
    <location>
        <begin position="2636"/>
        <end position="2647"/>
    </location>
</feature>
<feature type="domain" description="Chitin-binding type-2" evidence="8">
    <location>
        <begin position="1496"/>
        <end position="1557"/>
    </location>
</feature>
<evidence type="ECO:0000259" key="8">
    <source>
        <dbReference type="PROSITE" id="PS50940"/>
    </source>
</evidence>
<feature type="region of interest" description="Disordered" evidence="6">
    <location>
        <begin position="271"/>
        <end position="417"/>
    </location>
</feature>
<dbReference type="Proteomes" id="UP001153709">
    <property type="component" value="Chromosome 1"/>
</dbReference>
<feature type="region of interest" description="Disordered" evidence="6">
    <location>
        <begin position="1741"/>
        <end position="1845"/>
    </location>
</feature>
<feature type="domain" description="Chitin-binding type-2" evidence="8">
    <location>
        <begin position="3888"/>
        <end position="3940"/>
    </location>
</feature>
<feature type="compositionally biased region" description="Low complexity" evidence="6">
    <location>
        <begin position="3556"/>
        <end position="3626"/>
    </location>
</feature>
<keyword evidence="2 7" id="KW-0732">Signal</keyword>
<feature type="signal peptide" evidence="7">
    <location>
        <begin position="1"/>
        <end position="19"/>
    </location>
</feature>
<feature type="compositionally biased region" description="Low complexity" evidence="6">
    <location>
        <begin position="2815"/>
        <end position="2833"/>
    </location>
</feature>
<keyword evidence="4" id="KW-1015">Disulfide bond</keyword>
<feature type="compositionally biased region" description="Low complexity" evidence="6">
    <location>
        <begin position="367"/>
        <end position="404"/>
    </location>
</feature>
<feature type="region of interest" description="Disordered" evidence="6">
    <location>
        <begin position="1920"/>
        <end position="2024"/>
    </location>
</feature>
<proteinExistence type="predicted"/>
<feature type="domain" description="Chitin-binding type-2" evidence="8">
    <location>
        <begin position="35"/>
        <end position="93"/>
    </location>
</feature>
<dbReference type="PROSITE" id="PS50940">
    <property type="entry name" value="CHIT_BIND_II"/>
    <property type="match status" value="24"/>
</dbReference>
<feature type="compositionally biased region" description="Low complexity" evidence="6">
    <location>
        <begin position="1920"/>
        <end position="1938"/>
    </location>
</feature>
<feature type="compositionally biased region" description="Low complexity" evidence="6">
    <location>
        <begin position="3350"/>
        <end position="3370"/>
    </location>
</feature>
<feature type="compositionally biased region" description="Low complexity" evidence="6">
    <location>
        <begin position="2099"/>
        <end position="2110"/>
    </location>
</feature>
<dbReference type="Pfam" id="PF01607">
    <property type="entry name" value="CBM_14"/>
    <property type="match status" value="1"/>
</dbReference>
<feature type="region of interest" description="Disordered" evidence="6">
    <location>
        <begin position="2636"/>
        <end position="2742"/>
    </location>
</feature>
<feature type="region of interest" description="Disordered" evidence="6">
    <location>
        <begin position="2994"/>
        <end position="3100"/>
    </location>
</feature>
<feature type="compositionally biased region" description="Low complexity" evidence="6">
    <location>
        <begin position="3198"/>
        <end position="3266"/>
    </location>
</feature>
<feature type="region of interest" description="Disordered" evidence="6">
    <location>
        <begin position="3173"/>
        <end position="3279"/>
    </location>
</feature>
<dbReference type="PANTHER" id="PTHR23301">
    <property type="entry name" value="CHITIN BINDING PERITROPHIN-A"/>
    <property type="match status" value="1"/>
</dbReference>
<evidence type="ECO:0000256" key="4">
    <source>
        <dbReference type="ARBA" id="ARBA00023157"/>
    </source>
</evidence>
<feature type="compositionally biased region" description="Low complexity" evidence="6">
    <location>
        <begin position="2661"/>
        <end position="2729"/>
    </location>
</feature>
<feature type="region of interest" description="Disordered" evidence="6">
    <location>
        <begin position="850"/>
        <end position="952"/>
    </location>
</feature>
<dbReference type="EMBL" id="OU898276">
    <property type="protein sequence ID" value="CAH1235722.1"/>
    <property type="molecule type" value="Genomic_DNA"/>
</dbReference>
<feature type="domain" description="Chitin-binding type-2" evidence="8">
    <location>
        <begin position="1675"/>
        <end position="1736"/>
    </location>
</feature>
<feature type="region of interest" description="Disordered" evidence="6">
    <location>
        <begin position="114"/>
        <end position="170"/>
    </location>
</feature>
<dbReference type="Gene3D" id="3.10.10.10">
    <property type="entry name" value="HIV Type 1 Reverse Transcriptase, subunit A, domain 1"/>
    <property type="match status" value="1"/>
</dbReference>
<feature type="compositionally biased region" description="Polar residues" evidence="6">
    <location>
        <begin position="1574"/>
        <end position="1589"/>
    </location>
</feature>
<name>A0A9P0E129_DIABA</name>
<feature type="compositionally biased region" description="Low complexity" evidence="6">
    <location>
        <begin position="3377"/>
        <end position="3441"/>
    </location>
</feature>
<feature type="domain" description="Chitin-binding type-2" evidence="8">
    <location>
        <begin position="1317"/>
        <end position="1378"/>
    </location>
</feature>
<feature type="domain" description="Chitin-binding type-2" evidence="8">
    <location>
        <begin position="205"/>
        <end position="262"/>
    </location>
</feature>